<comment type="caution">
    <text evidence="10">The sequence shown here is derived from an EMBL/GenBank/DDBJ whole genome shotgun (WGS) entry which is preliminary data.</text>
</comment>
<feature type="transmembrane region" description="Helical" evidence="8">
    <location>
        <begin position="92"/>
        <end position="109"/>
    </location>
</feature>
<feature type="domain" description="ArnT-like N-terminal" evidence="9">
    <location>
        <begin position="12"/>
        <end position="236"/>
    </location>
</feature>
<dbReference type="InterPro" id="IPR003342">
    <property type="entry name" value="ArnT-like_N"/>
</dbReference>
<keyword evidence="4" id="KW-0808">Transferase</keyword>
<keyword evidence="7 8" id="KW-0472">Membrane</keyword>
<dbReference type="GO" id="GO:0005886">
    <property type="term" value="C:plasma membrane"/>
    <property type="evidence" value="ECO:0007669"/>
    <property type="project" value="UniProtKB-SubCell"/>
</dbReference>
<evidence type="ECO:0000256" key="3">
    <source>
        <dbReference type="ARBA" id="ARBA00022676"/>
    </source>
</evidence>
<keyword evidence="2" id="KW-1003">Cell membrane</keyword>
<feature type="transmembrane region" description="Helical" evidence="8">
    <location>
        <begin position="139"/>
        <end position="159"/>
    </location>
</feature>
<name>A0A0G0NVE9_9BACT</name>
<keyword evidence="6 8" id="KW-1133">Transmembrane helix</keyword>
<feature type="transmembrane region" description="Helical" evidence="8">
    <location>
        <begin position="6"/>
        <end position="22"/>
    </location>
</feature>
<evidence type="ECO:0000256" key="2">
    <source>
        <dbReference type="ARBA" id="ARBA00022475"/>
    </source>
</evidence>
<dbReference type="AlphaFoldDB" id="A0A0G0NVE9"/>
<dbReference type="GO" id="GO:0000030">
    <property type="term" value="F:mannosyltransferase activity"/>
    <property type="evidence" value="ECO:0007669"/>
    <property type="project" value="InterPro"/>
</dbReference>
<protein>
    <recommendedName>
        <fullName evidence="9">ArnT-like N-terminal domain-containing protein</fullName>
    </recommendedName>
</protein>
<organism evidence="10 11">
    <name type="scientific">Candidatus Curtissbacteria bacterium GW2011_GWC2_38_9</name>
    <dbReference type="NCBI Taxonomy" id="1618414"/>
    <lineage>
        <taxon>Bacteria</taxon>
        <taxon>Candidatus Curtissiibacteriota</taxon>
    </lineage>
</organism>
<feature type="transmembrane region" description="Helical" evidence="8">
    <location>
        <begin position="395"/>
        <end position="418"/>
    </location>
</feature>
<evidence type="ECO:0000256" key="1">
    <source>
        <dbReference type="ARBA" id="ARBA00004651"/>
    </source>
</evidence>
<dbReference type="GO" id="GO:0016763">
    <property type="term" value="F:pentosyltransferase activity"/>
    <property type="evidence" value="ECO:0007669"/>
    <property type="project" value="TreeGrafter"/>
</dbReference>
<dbReference type="PANTHER" id="PTHR33908:SF3">
    <property type="entry name" value="UNDECAPRENYL PHOSPHATE-ALPHA-4-AMINO-4-DEOXY-L-ARABINOSE ARABINOSYL TRANSFERASE"/>
    <property type="match status" value="1"/>
</dbReference>
<dbReference type="EMBL" id="LBVP01000007">
    <property type="protein sequence ID" value="KKQ89844.1"/>
    <property type="molecule type" value="Genomic_DNA"/>
</dbReference>
<dbReference type="PANTHER" id="PTHR33908">
    <property type="entry name" value="MANNOSYLTRANSFERASE YKCB-RELATED"/>
    <property type="match status" value="1"/>
</dbReference>
<feature type="transmembrane region" description="Helical" evidence="8">
    <location>
        <begin position="171"/>
        <end position="190"/>
    </location>
</feature>
<proteinExistence type="predicted"/>
<gene>
    <name evidence="10" type="ORF">UT12_C0007G0041</name>
</gene>
<dbReference type="GO" id="GO:0006493">
    <property type="term" value="P:protein O-linked glycosylation"/>
    <property type="evidence" value="ECO:0007669"/>
    <property type="project" value="InterPro"/>
</dbReference>
<evidence type="ECO:0000259" key="9">
    <source>
        <dbReference type="Pfam" id="PF02366"/>
    </source>
</evidence>
<keyword evidence="3" id="KW-0328">Glycosyltransferase</keyword>
<reference evidence="10 11" key="1">
    <citation type="journal article" date="2015" name="Nature">
        <title>rRNA introns, odd ribosomes, and small enigmatic genomes across a large radiation of phyla.</title>
        <authorList>
            <person name="Brown C.T."/>
            <person name="Hug L.A."/>
            <person name="Thomas B.C."/>
            <person name="Sharon I."/>
            <person name="Castelle C.J."/>
            <person name="Singh A."/>
            <person name="Wilkins M.J."/>
            <person name="Williams K.H."/>
            <person name="Banfield J.F."/>
        </authorList>
    </citation>
    <scope>NUCLEOTIDE SEQUENCE [LARGE SCALE GENOMIC DNA]</scope>
</reference>
<comment type="subcellular location">
    <subcellularLocation>
        <location evidence="1">Cell membrane</location>
        <topology evidence="1">Multi-pass membrane protein</topology>
    </subcellularLocation>
</comment>
<evidence type="ECO:0000313" key="11">
    <source>
        <dbReference type="Proteomes" id="UP000034893"/>
    </source>
</evidence>
<accession>A0A0G0NVE9</accession>
<dbReference type="GO" id="GO:0009103">
    <property type="term" value="P:lipopolysaccharide biosynthetic process"/>
    <property type="evidence" value="ECO:0007669"/>
    <property type="project" value="UniProtKB-ARBA"/>
</dbReference>
<feature type="transmembrane region" description="Helical" evidence="8">
    <location>
        <begin position="279"/>
        <end position="295"/>
    </location>
</feature>
<feature type="transmembrane region" description="Helical" evidence="8">
    <location>
        <begin position="196"/>
        <end position="213"/>
    </location>
</feature>
<keyword evidence="5 8" id="KW-0812">Transmembrane</keyword>
<feature type="transmembrane region" description="Helical" evidence="8">
    <location>
        <begin position="371"/>
        <end position="389"/>
    </location>
</feature>
<evidence type="ECO:0000256" key="6">
    <source>
        <dbReference type="ARBA" id="ARBA00022989"/>
    </source>
</evidence>
<feature type="transmembrane region" description="Helical" evidence="8">
    <location>
        <begin position="316"/>
        <end position="335"/>
    </location>
</feature>
<evidence type="ECO:0000256" key="4">
    <source>
        <dbReference type="ARBA" id="ARBA00022679"/>
    </source>
</evidence>
<feature type="transmembrane region" description="Helical" evidence="8">
    <location>
        <begin position="220"/>
        <end position="239"/>
    </location>
</feature>
<dbReference type="InterPro" id="IPR050297">
    <property type="entry name" value="LipidA_mod_glycosyltrf_83"/>
</dbReference>
<dbReference type="PATRIC" id="fig|1618414.3.peg.233"/>
<dbReference type="Pfam" id="PF02366">
    <property type="entry name" value="PMT"/>
    <property type="match status" value="1"/>
</dbReference>
<feature type="transmembrane region" description="Helical" evidence="8">
    <location>
        <begin position="347"/>
        <end position="364"/>
    </location>
</feature>
<dbReference type="GO" id="GO:0010041">
    <property type="term" value="P:response to iron(III) ion"/>
    <property type="evidence" value="ECO:0007669"/>
    <property type="project" value="TreeGrafter"/>
</dbReference>
<feature type="transmembrane region" description="Helical" evidence="8">
    <location>
        <begin position="116"/>
        <end position="133"/>
    </location>
</feature>
<dbReference type="Proteomes" id="UP000034893">
    <property type="component" value="Unassembled WGS sequence"/>
</dbReference>
<sequence>MKRFQITLLILIIFTAFILRFYKLGINPPGLYWDEAVFGYDAYSILKTGKDHHGVTLPLFFESFGDWKLPGYHYLLVLSIAVFGLNEFAVRFPSAFFGSLTIIVFFFIVKKLTKNIRLSLFCTFFLAISPWHIQFSRAGFESTVGLFFVTSAVYFFLFLIDDRKTKPRSAFFLPAIALATAGLFTLSMYFYHAYRIFTPLFVISLLLIYLEVVKKIAAKLILPALLALILIFPIIIFTISKEGRSRAISQSAFSYAGFETNRIDYDQKSKKPLRFLSKYWYWPFYFSYLAFNTYIDHFSPSFLFFKGDQIGRHSQVDMGQIYLFEGILLIVSIIAFKKLNAQTKKIMFSWLILAPIPAIIVTPSPHAYRTLQIAIPLAFFSGFGAYLIFSQKKLLLVKIIMIVIIGYSFLTYLHLLLIHYPKKFAADWQDGYKAMVAQVQKYQDQFNKVYVTNINQVPYIYLLFYQKYDPQKFINSGGTRDAFDKYVFISDDVNIYDKALPAGWQGRILYVAPSWKKVDGNFLAAVDDSVGRHIYTLWEVNGQN</sequence>
<evidence type="ECO:0000313" key="10">
    <source>
        <dbReference type="EMBL" id="KKQ89844.1"/>
    </source>
</evidence>
<evidence type="ECO:0000256" key="8">
    <source>
        <dbReference type="SAM" id="Phobius"/>
    </source>
</evidence>
<evidence type="ECO:0000256" key="5">
    <source>
        <dbReference type="ARBA" id="ARBA00022692"/>
    </source>
</evidence>
<evidence type="ECO:0000256" key="7">
    <source>
        <dbReference type="ARBA" id="ARBA00023136"/>
    </source>
</evidence>